<comment type="caution">
    <text evidence="14">The sequence shown here is derived from an EMBL/GenBank/DDBJ whole genome shotgun (WGS) entry which is preliminary data.</text>
</comment>
<dbReference type="GO" id="GO:0009279">
    <property type="term" value="C:cell outer membrane"/>
    <property type="evidence" value="ECO:0007669"/>
    <property type="project" value="UniProtKB-SubCell"/>
</dbReference>
<keyword evidence="15" id="KW-1185">Reference proteome</keyword>
<dbReference type="InterPro" id="IPR004846">
    <property type="entry name" value="T2SS/T3SS_dom"/>
</dbReference>
<dbReference type="PROSITE" id="PS00875">
    <property type="entry name" value="T2SP_D"/>
    <property type="match status" value="1"/>
</dbReference>
<evidence type="ECO:0000256" key="8">
    <source>
        <dbReference type="ARBA" id="ARBA00023237"/>
    </source>
</evidence>
<feature type="domain" description="Type II/III secretion system secretin-like" evidence="12">
    <location>
        <begin position="437"/>
        <end position="594"/>
    </location>
</feature>
<dbReference type="NCBIfam" id="TIGR02516">
    <property type="entry name" value="type_III_yscC"/>
    <property type="match status" value="1"/>
</dbReference>
<evidence type="ECO:0000259" key="13">
    <source>
        <dbReference type="Pfam" id="PF03958"/>
    </source>
</evidence>
<keyword evidence="3 9" id="KW-0813">Transport</keyword>
<evidence type="ECO:0000259" key="12">
    <source>
        <dbReference type="Pfam" id="PF00263"/>
    </source>
</evidence>
<keyword evidence="8 9" id="KW-0998">Cell outer membrane</keyword>
<dbReference type="Pfam" id="PF03958">
    <property type="entry name" value="Secretin_N"/>
    <property type="match status" value="1"/>
</dbReference>
<dbReference type="PANTHER" id="PTHR30332">
    <property type="entry name" value="PROBABLE GENERAL SECRETION PATHWAY PROTEIN D"/>
    <property type="match status" value="1"/>
</dbReference>
<dbReference type="GO" id="GO:0030254">
    <property type="term" value="P:protein secretion by the type III secretion system"/>
    <property type="evidence" value="ECO:0007669"/>
    <property type="project" value="UniProtKB-UniRule"/>
</dbReference>
<feature type="region of interest" description="Disordered" evidence="11">
    <location>
        <begin position="298"/>
        <end position="328"/>
    </location>
</feature>
<evidence type="ECO:0000256" key="9">
    <source>
        <dbReference type="HAMAP-Rule" id="MF_02219"/>
    </source>
</evidence>
<dbReference type="GO" id="GO:0015627">
    <property type="term" value="C:type II protein secretion system complex"/>
    <property type="evidence" value="ECO:0007669"/>
    <property type="project" value="TreeGrafter"/>
</dbReference>
<evidence type="ECO:0000313" key="15">
    <source>
        <dbReference type="Proteomes" id="UP000290849"/>
    </source>
</evidence>
<dbReference type="Gene3D" id="3.30.1370.120">
    <property type="match status" value="2"/>
</dbReference>
<evidence type="ECO:0000256" key="3">
    <source>
        <dbReference type="ARBA" id="ARBA00022448"/>
    </source>
</evidence>
<keyword evidence="6 9" id="KW-0811">Translocation</keyword>
<dbReference type="PANTHER" id="PTHR30332:SF5">
    <property type="entry name" value="SPI-1 TYPE 3 SECRETION SYSTEM SECRETIN"/>
    <property type="match status" value="1"/>
</dbReference>
<feature type="domain" description="NolW-like" evidence="13">
    <location>
        <begin position="219"/>
        <end position="362"/>
    </location>
</feature>
<comment type="similarity">
    <text evidence="2 9">Belongs to the bacterial secretin family. T3SS SctC subfamily.</text>
</comment>
<evidence type="ECO:0000256" key="2">
    <source>
        <dbReference type="ARBA" id="ARBA00007032"/>
    </source>
</evidence>
<comment type="subunit">
    <text evidence="9">The core secretion machinery of the T3SS is composed of approximately 20 different proteins, including cytoplasmic components, a base, an export apparatus and a needle. This subunit is part of the base, which anchors the injectisome in the bacterial cell envelope. Forms a stable homooligomeric complex.</text>
</comment>
<dbReference type="GO" id="GO:0030257">
    <property type="term" value="C:type III protein secretion system complex"/>
    <property type="evidence" value="ECO:0007669"/>
    <property type="project" value="UniProtKB-UniRule"/>
</dbReference>
<sequence>MTPIWIGKDKEAIMSRFIPGAPQGLVKRHAAAGGCSAAGSPSWRRAAGLGARLILAALLAGVSWQAAAGPRWPQVPYTYFADQQTLQEVLQHFASGFSLSLRLGTGVGGIVSGKFNTNTPTDFLDRLGGVYGFNWFVYAGTLYVSDASEVQTRTINAGPNGIGGMRQALLQLGVLDPRFGWGELPGQDMALVSGPKAYVDLVARTSQSLPTASARQEIEVFRLKYASVSDRTVMYRDQASTTPGVATVLRNLIEGTSDAGTDAALRVIAQPLRPAPTLANDATAGVADEGSGPAAYMGGRPGPGQGAAAGAAPGAPWSGAGARRRPARSIQADPRLNAVIIQDTPERMPIYRALIAQLDVPSTLIEIEAIIVDVNASAVNELGVDWQGKAGRFNYKFDNGTSPGGNTLKGALAGVLKPGALGLGYSSEVLNAQLNVLETNSQADVLARPSVVTTDNTSAVLDLKQTFYIEQTGERVTNVTPVSVGTSLRVVPRFIEAPQGRQVELTIDIEDGNVIEGRVAGKYPTTKANSISTLALVGDGQTLVIGGYNSNQLRDEVSKIPLLGDIPILGALFSNRSKSRSRTERLFMIRPRIVAINGRAVVEDEDLIPRGRALDATWTTGSTLGDALGLILMDRGASTRLRQ</sequence>
<feature type="compositionally biased region" description="Low complexity" evidence="11">
    <location>
        <begin position="308"/>
        <end position="321"/>
    </location>
</feature>
<evidence type="ECO:0000256" key="11">
    <source>
        <dbReference type="SAM" id="MobiDB-lite"/>
    </source>
</evidence>
<dbReference type="HAMAP" id="MF_02219">
    <property type="entry name" value="Type_III_secretin"/>
    <property type="match status" value="1"/>
</dbReference>
<dbReference type="AlphaFoldDB" id="A0A4Q1HI48"/>
<proteinExistence type="inferred from homology"/>
<dbReference type="Proteomes" id="UP000290849">
    <property type="component" value="Unassembled WGS sequence"/>
</dbReference>
<evidence type="ECO:0000256" key="5">
    <source>
        <dbReference type="ARBA" id="ARBA00022927"/>
    </source>
</evidence>
<evidence type="ECO:0000256" key="1">
    <source>
        <dbReference type="ARBA" id="ARBA00004442"/>
    </source>
</evidence>
<dbReference type="InterPro" id="IPR003522">
    <property type="entry name" value="T3SS_OM_pore_YscC"/>
</dbReference>
<dbReference type="Gene3D" id="3.55.50.30">
    <property type="match status" value="1"/>
</dbReference>
<evidence type="ECO:0000313" key="14">
    <source>
        <dbReference type="EMBL" id="RXN87789.1"/>
    </source>
</evidence>
<evidence type="ECO:0000256" key="7">
    <source>
        <dbReference type="ARBA" id="ARBA00023136"/>
    </source>
</evidence>
<keyword evidence="4 9" id="KW-0732">Signal</keyword>
<protein>
    <recommendedName>
        <fullName evidence="9">Type 3 secretion system secretin</fullName>
        <shortName evidence="9">T3SS secretin</shortName>
    </recommendedName>
</protein>
<comment type="function">
    <text evidence="9">Component of the type III secretion system (T3SS), also called injectisome, which is used to inject bacterial effector proteins into eukaryotic host cells. Forms a ring-shaped multimeric structure with an apparent central pore in the outer membrane.</text>
</comment>
<dbReference type="Pfam" id="PF00263">
    <property type="entry name" value="Secretin"/>
    <property type="match status" value="1"/>
</dbReference>
<evidence type="ECO:0000256" key="4">
    <source>
        <dbReference type="ARBA" id="ARBA00022729"/>
    </source>
</evidence>
<gene>
    <name evidence="9" type="primary">sctC</name>
    <name evidence="14" type="ORF">C7R54_14420</name>
</gene>
<evidence type="ECO:0000256" key="6">
    <source>
        <dbReference type="ARBA" id="ARBA00023010"/>
    </source>
</evidence>
<keyword evidence="7 9" id="KW-0472">Membrane</keyword>
<dbReference type="EMBL" id="PYAL01000004">
    <property type="protein sequence ID" value="RXN87789.1"/>
    <property type="molecule type" value="Genomic_DNA"/>
</dbReference>
<dbReference type="InterPro" id="IPR038591">
    <property type="entry name" value="NolW-like_sf"/>
</dbReference>
<dbReference type="InterPro" id="IPR050810">
    <property type="entry name" value="Bact_Secretion_Sys_Channel"/>
</dbReference>
<dbReference type="InterPro" id="IPR004845">
    <property type="entry name" value="T2SS_GspD_CS"/>
</dbReference>
<dbReference type="InterPro" id="IPR005644">
    <property type="entry name" value="NolW-like"/>
</dbReference>
<dbReference type="PRINTS" id="PR01337">
    <property type="entry name" value="TYPE3OMGPROT"/>
</dbReference>
<name>A0A4Q1HI48_9BURK</name>
<keyword evidence="5 9" id="KW-0653">Protein transport</keyword>
<organism evidence="14 15">
    <name type="scientific">Achromobacter aloeverae</name>
    <dbReference type="NCBI Taxonomy" id="1750518"/>
    <lineage>
        <taxon>Bacteria</taxon>
        <taxon>Pseudomonadati</taxon>
        <taxon>Pseudomonadota</taxon>
        <taxon>Betaproteobacteria</taxon>
        <taxon>Burkholderiales</taxon>
        <taxon>Alcaligenaceae</taxon>
        <taxon>Achromobacter</taxon>
    </lineage>
</organism>
<accession>A0A4Q1HI48</accession>
<reference evidence="14 15" key="1">
    <citation type="journal article" date="2017" name="Int. J. Syst. Evol. Microbiol.">
        <title>Achromobacter aloeverae sp. nov., isolated from the root of Aloe vera (L.) Burm.f.</title>
        <authorList>
            <person name="Kuncharoen N."/>
            <person name="Muramatsu Y."/>
            <person name="Shibata C."/>
            <person name="Kamakura Y."/>
            <person name="Nakagawa Y."/>
            <person name="Tanasupawat S."/>
        </authorList>
    </citation>
    <scope>NUCLEOTIDE SEQUENCE [LARGE SCALE GENOMIC DNA]</scope>
    <source>
        <strain evidence="14 15">AVA-1</strain>
    </source>
</reference>
<evidence type="ECO:0000256" key="10">
    <source>
        <dbReference type="RuleBase" id="RU004004"/>
    </source>
</evidence>
<comment type="subcellular location">
    <subcellularLocation>
        <location evidence="1 9 10">Cell outer membrane</location>
    </subcellularLocation>
</comment>